<dbReference type="InterPro" id="IPR039420">
    <property type="entry name" value="WalR-like"/>
</dbReference>
<dbReference type="eggNOG" id="COG0745">
    <property type="taxonomic scope" value="Bacteria"/>
</dbReference>
<dbReference type="GO" id="GO:0000156">
    <property type="term" value="F:phosphorelay response regulator activity"/>
    <property type="evidence" value="ECO:0007669"/>
    <property type="project" value="TreeGrafter"/>
</dbReference>
<dbReference type="Pfam" id="PF00072">
    <property type="entry name" value="Response_reg"/>
    <property type="match status" value="1"/>
</dbReference>
<dbReference type="PROSITE" id="PS50110">
    <property type="entry name" value="RESPONSE_REGULATORY"/>
    <property type="match status" value="1"/>
</dbReference>
<evidence type="ECO:0000256" key="4">
    <source>
        <dbReference type="ARBA" id="ARBA00023125"/>
    </source>
</evidence>
<evidence type="ECO:0000256" key="7">
    <source>
        <dbReference type="PROSITE-ProRule" id="PRU01091"/>
    </source>
</evidence>
<dbReference type="FunFam" id="3.40.50.2300:FF:000002">
    <property type="entry name" value="DNA-binding response regulator PhoP"/>
    <property type="match status" value="1"/>
</dbReference>
<dbReference type="PANTHER" id="PTHR48111:SF36">
    <property type="entry name" value="TRANSCRIPTIONAL REGULATORY PROTEIN CUTR"/>
    <property type="match status" value="1"/>
</dbReference>
<dbReference type="Proteomes" id="UP000009286">
    <property type="component" value="Chromosome"/>
</dbReference>
<keyword evidence="11" id="KW-1185">Reference proteome</keyword>
<evidence type="ECO:0000256" key="3">
    <source>
        <dbReference type="ARBA" id="ARBA00023015"/>
    </source>
</evidence>
<dbReference type="SMART" id="SM00448">
    <property type="entry name" value="REC"/>
    <property type="match status" value="1"/>
</dbReference>
<keyword evidence="1 6" id="KW-0597">Phosphoprotein</keyword>
<dbReference type="InterPro" id="IPR001789">
    <property type="entry name" value="Sig_transdc_resp-reg_receiver"/>
</dbReference>
<keyword evidence="3" id="KW-0805">Transcription regulation</keyword>
<proteinExistence type="predicted"/>
<keyword evidence="4 7" id="KW-0238">DNA-binding</keyword>
<dbReference type="HOGENOM" id="CLU_000445_30_1_5"/>
<keyword evidence="5" id="KW-0804">Transcription</keyword>
<evidence type="ECO:0000256" key="5">
    <source>
        <dbReference type="ARBA" id="ARBA00023163"/>
    </source>
</evidence>
<dbReference type="InterPro" id="IPR036388">
    <property type="entry name" value="WH-like_DNA-bd_sf"/>
</dbReference>
<reference evidence="10 11" key="1">
    <citation type="journal article" date="2011" name="BMC Genomics">
        <title>Genomic insights into an obligate epibiotic bacterial predator: Micavibrio aeruginosavorus ARL-13.</title>
        <authorList>
            <person name="Wang Z."/>
            <person name="Kadouri D."/>
            <person name="Wu M."/>
        </authorList>
    </citation>
    <scope>NUCLEOTIDE SEQUENCE [LARGE SCALE GENOMIC DNA]</scope>
    <source>
        <strain evidence="10 11">ARL-13</strain>
    </source>
</reference>
<sequence>MRLLLIEDDELLSQFIAAGLHQAGYESDCAYTADEALALVRTQSYDLIITDLGLPDQDGLSLLKKIREHNKNIPVLILTARQGVDDKVKGLDLGADDYLPKPFEMPELTARVRALLRRPAQALDAVITVGNLALDTNAHTASVINAPMKLTRREIDLLEQLMRNSGKVVSKELIESRLYSYGEQGSSNSIEVLVHRLRKKLEDAGADVQIATLRGLGYVLAERTEE</sequence>
<feature type="domain" description="OmpR/PhoB-type" evidence="9">
    <location>
        <begin position="124"/>
        <end position="222"/>
    </location>
</feature>
<dbReference type="AlphaFoldDB" id="G2KPC6"/>
<feature type="modified residue" description="4-aspartylphosphate" evidence="6">
    <location>
        <position position="51"/>
    </location>
</feature>
<dbReference type="SUPFAM" id="SSF52172">
    <property type="entry name" value="CheY-like"/>
    <property type="match status" value="1"/>
</dbReference>
<dbReference type="InterPro" id="IPR001867">
    <property type="entry name" value="OmpR/PhoB-type_DNA-bd"/>
</dbReference>
<dbReference type="CDD" id="cd00383">
    <property type="entry name" value="trans_reg_C"/>
    <property type="match status" value="1"/>
</dbReference>
<dbReference type="GO" id="GO:0000976">
    <property type="term" value="F:transcription cis-regulatory region binding"/>
    <property type="evidence" value="ECO:0007669"/>
    <property type="project" value="TreeGrafter"/>
</dbReference>
<evidence type="ECO:0000256" key="6">
    <source>
        <dbReference type="PROSITE-ProRule" id="PRU00169"/>
    </source>
</evidence>
<feature type="domain" description="Response regulatory" evidence="8">
    <location>
        <begin position="2"/>
        <end position="116"/>
    </location>
</feature>
<dbReference type="GO" id="GO:0006355">
    <property type="term" value="P:regulation of DNA-templated transcription"/>
    <property type="evidence" value="ECO:0007669"/>
    <property type="project" value="InterPro"/>
</dbReference>
<dbReference type="EMBL" id="CP002382">
    <property type="protein sequence ID" value="AEP09027.1"/>
    <property type="molecule type" value="Genomic_DNA"/>
</dbReference>
<evidence type="ECO:0000256" key="1">
    <source>
        <dbReference type="ARBA" id="ARBA00022553"/>
    </source>
</evidence>
<accession>G2KPC6</accession>
<dbReference type="Pfam" id="PF00486">
    <property type="entry name" value="Trans_reg_C"/>
    <property type="match status" value="1"/>
</dbReference>
<evidence type="ECO:0000259" key="8">
    <source>
        <dbReference type="PROSITE" id="PS50110"/>
    </source>
</evidence>
<gene>
    <name evidence="10" type="ordered locus">MICA_693</name>
</gene>
<dbReference type="InterPro" id="IPR016032">
    <property type="entry name" value="Sig_transdc_resp-reg_C-effctor"/>
</dbReference>
<dbReference type="OrthoDB" id="9802426at2"/>
<evidence type="ECO:0000313" key="11">
    <source>
        <dbReference type="Proteomes" id="UP000009286"/>
    </source>
</evidence>
<dbReference type="Gene3D" id="1.10.10.10">
    <property type="entry name" value="Winged helix-like DNA-binding domain superfamily/Winged helix DNA-binding domain"/>
    <property type="match status" value="1"/>
</dbReference>
<dbReference type="CDD" id="cd17624">
    <property type="entry name" value="REC_OmpR_PmrA-like"/>
    <property type="match status" value="1"/>
</dbReference>
<dbReference type="Gene3D" id="6.10.250.690">
    <property type="match status" value="1"/>
</dbReference>
<evidence type="ECO:0000313" key="10">
    <source>
        <dbReference type="EMBL" id="AEP09027.1"/>
    </source>
</evidence>
<dbReference type="STRING" id="856793.MICA_693"/>
<evidence type="ECO:0000259" key="9">
    <source>
        <dbReference type="PROSITE" id="PS51755"/>
    </source>
</evidence>
<evidence type="ECO:0000256" key="2">
    <source>
        <dbReference type="ARBA" id="ARBA00023012"/>
    </source>
</evidence>
<dbReference type="SMART" id="SM00862">
    <property type="entry name" value="Trans_reg_C"/>
    <property type="match status" value="1"/>
</dbReference>
<dbReference type="PANTHER" id="PTHR48111">
    <property type="entry name" value="REGULATOR OF RPOS"/>
    <property type="match status" value="1"/>
</dbReference>
<dbReference type="InterPro" id="IPR011006">
    <property type="entry name" value="CheY-like_superfamily"/>
</dbReference>
<name>G2KPC6_MICAA</name>
<dbReference type="SUPFAM" id="SSF46894">
    <property type="entry name" value="C-terminal effector domain of the bipartite response regulators"/>
    <property type="match status" value="1"/>
</dbReference>
<dbReference type="RefSeq" id="WP_014102250.1">
    <property type="nucleotide sequence ID" value="NC_016026.1"/>
</dbReference>
<dbReference type="GO" id="GO:0005829">
    <property type="term" value="C:cytosol"/>
    <property type="evidence" value="ECO:0007669"/>
    <property type="project" value="TreeGrafter"/>
</dbReference>
<dbReference type="KEGG" id="mai:MICA_693"/>
<dbReference type="PROSITE" id="PS51755">
    <property type="entry name" value="OMPR_PHOB"/>
    <property type="match status" value="1"/>
</dbReference>
<organism evidence="10 11">
    <name type="scientific">Micavibrio aeruginosavorus (strain ARL-13)</name>
    <dbReference type="NCBI Taxonomy" id="856793"/>
    <lineage>
        <taxon>Bacteria</taxon>
        <taxon>Pseudomonadati</taxon>
        <taxon>Bdellovibrionota</taxon>
        <taxon>Bdellovibrionia</taxon>
        <taxon>Bdellovibrionales</taxon>
        <taxon>Pseudobdellovibrionaceae</taxon>
        <taxon>Micavibrio</taxon>
    </lineage>
</organism>
<protein>
    <submittedName>
        <fullName evidence="10">Response regulator</fullName>
    </submittedName>
</protein>
<dbReference type="Gene3D" id="3.40.50.2300">
    <property type="match status" value="1"/>
</dbReference>
<feature type="DNA-binding region" description="OmpR/PhoB-type" evidence="7">
    <location>
        <begin position="124"/>
        <end position="222"/>
    </location>
</feature>
<dbReference type="GO" id="GO:0032993">
    <property type="term" value="C:protein-DNA complex"/>
    <property type="evidence" value="ECO:0007669"/>
    <property type="project" value="TreeGrafter"/>
</dbReference>
<keyword evidence="2" id="KW-0902">Two-component regulatory system</keyword>